<reference evidence="1" key="1">
    <citation type="submission" date="2021-01" db="EMBL/GenBank/DDBJ databases">
        <authorList>
            <consortium name="Genoscope - CEA"/>
            <person name="William W."/>
        </authorList>
    </citation>
    <scope>NUCLEOTIDE SEQUENCE</scope>
</reference>
<keyword evidence="2" id="KW-1185">Reference proteome</keyword>
<evidence type="ECO:0000313" key="2">
    <source>
        <dbReference type="Proteomes" id="UP000692954"/>
    </source>
</evidence>
<dbReference type="OrthoDB" id="307917at2759"/>
<comment type="caution">
    <text evidence="1">The sequence shown here is derived from an EMBL/GenBank/DDBJ whole genome shotgun (WGS) entry which is preliminary data.</text>
</comment>
<sequence>MNSLQEQPFQYKQLRSQSLSPYNDSNLIKLLKRQLHYPPQKITQLASFEYVQNIVQDEINVVSSDCIQHNQKMTKERKSPSIGDSEQNTLKQEYAQSADVNQLKLIVPKLEVVKKMKQKIARKIKQKKNPVNPQDCNDDDILHQTIVIQTNNIQLQNESKKENISILPQIKKQKLQIEEMTMKRSARIEQLMKKSLDDQFVELESLIKKMEKQPINKKEKRVSFLL</sequence>
<evidence type="ECO:0000313" key="1">
    <source>
        <dbReference type="EMBL" id="CAD8111510.1"/>
    </source>
</evidence>
<proteinExistence type="predicted"/>
<dbReference type="Proteomes" id="UP000692954">
    <property type="component" value="Unassembled WGS sequence"/>
</dbReference>
<dbReference type="AlphaFoldDB" id="A0A8S1QAX5"/>
<name>A0A8S1QAX5_9CILI</name>
<accession>A0A8S1QAX5</accession>
<organism evidence="1 2">
    <name type="scientific">Paramecium sonneborni</name>
    <dbReference type="NCBI Taxonomy" id="65129"/>
    <lineage>
        <taxon>Eukaryota</taxon>
        <taxon>Sar</taxon>
        <taxon>Alveolata</taxon>
        <taxon>Ciliophora</taxon>
        <taxon>Intramacronucleata</taxon>
        <taxon>Oligohymenophorea</taxon>
        <taxon>Peniculida</taxon>
        <taxon>Parameciidae</taxon>
        <taxon>Paramecium</taxon>
    </lineage>
</organism>
<gene>
    <name evidence="1" type="ORF">PSON_ATCC_30995.1.T0980110</name>
</gene>
<dbReference type="EMBL" id="CAJJDN010000098">
    <property type="protein sequence ID" value="CAD8111510.1"/>
    <property type="molecule type" value="Genomic_DNA"/>
</dbReference>
<protein>
    <submittedName>
        <fullName evidence="1">Uncharacterized protein</fullName>
    </submittedName>
</protein>